<protein>
    <submittedName>
        <fullName evidence="2">Copper resistance protein B</fullName>
    </submittedName>
</protein>
<evidence type="ECO:0000313" key="2">
    <source>
        <dbReference type="EMBL" id="MBW6401938.1"/>
    </source>
</evidence>
<dbReference type="Pfam" id="PF05275">
    <property type="entry name" value="CopB"/>
    <property type="match status" value="1"/>
</dbReference>
<gene>
    <name evidence="2" type="ORF">KPL78_29095</name>
</gene>
<feature type="chain" id="PRO_5046032877" evidence="1">
    <location>
        <begin position="23"/>
        <end position="241"/>
    </location>
</feature>
<name>A0ABS7AHZ2_9PROT</name>
<keyword evidence="1" id="KW-0732">Signal</keyword>
<dbReference type="RefSeq" id="WP_219766804.1">
    <property type="nucleotide sequence ID" value="NZ_JAHYBZ010000017.1"/>
</dbReference>
<keyword evidence="3" id="KW-1185">Reference proteome</keyword>
<reference evidence="2 3" key="1">
    <citation type="submission" date="2021-07" db="EMBL/GenBank/DDBJ databases">
        <authorList>
            <person name="So Y."/>
        </authorList>
    </citation>
    <scope>NUCLEOTIDE SEQUENCE [LARGE SCALE GENOMIC DNA]</scope>
    <source>
        <strain evidence="2 3">HJA6</strain>
    </source>
</reference>
<dbReference type="EMBL" id="JAHYBZ010000017">
    <property type="protein sequence ID" value="MBW6401938.1"/>
    <property type="molecule type" value="Genomic_DNA"/>
</dbReference>
<evidence type="ECO:0000313" key="3">
    <source>
        <dbReference type="Proteomes" id="UP001196565"/>
    </source>
</evidence>
<sequence>MRLLKSLAVAATLVAVASPAYAHNHDALSSRFRLNNFDWGGSSAGDRFSWDLDARVGTAENRIFFRTEGEVIRGQTEDAEIQLFYNRPISEFWDFNVGWRRDFFPTNRNYAALGLSGIAPNFYEVEATAYMSEQGVAAGRLELSTDLLLAREVFGDSGPGMYLRPKLTTNVQSADDREQGTYAGFTDIRLSLQLRYEFTPRIAPYVEVGWGSLLGRTANEARHDGERTTNSYAVIGIRSLF</sequence>
<organism evidence="2 3">
    <name type="scientific">Roseomonas alba</name>
    <dbReference type="NCBI Taxonomy" id="2846776"/>
    <lineage>
        <taxon>Bacteria</taxon>
        <taxon>Pseudomonadati</taxon>
        <taxon>Pseudomonadota</taxon>
        <taxon>Alphaproteobacteria</taxon>
        <taxon>Acetobacterales</taxon>
        <taxon>Roseomonadaceae</taxon>
        <taxon>Roseomonas</taxon>
    </lineage>
</organism>
<accession>A0ABS7AHZ2</accession>
<feature type="signal peptide" evidence="1">
    <location>
        <begin position="1"/>
        <end position="22"/>
    </location>
</feature>
<comment type="caution">
    <text evidence="2">The sequence shown here is derived from an EMBL/GenBank/DDBJ whole genome shotgun (WGS) entry which is preliminary data.</text>
</comment>
<evidence type="ECO:0000256" key="1">
    <source>
        <dbReference type="SAM" id="SignalP"/>
    </source>
</evidence>
<dbReference type="InterPro" id="IPR007939">
    <property type="entry name" value="Cu-R_B_prcur"/>
</dbReference>
<proteinExistence type="predicted"/>
<dbReference type="Proteomes" id="UP001196565">
    <property type="component" value="Unassembled WGS sequence"/>
</dbReference>